<comment type="similarity">
    <text evidence="2">Belongs to the PhoH family.</text>
</comment>
<dbReference type="RefSeq" id="WP_125164409.1">
    <property type="nucleotide sequence ID" value="NZ_CP034234.1"/>
</dbReference>
<dbReference type="InterPro" id="IPR003714">
    <property type="entry name" value="PhoH"/>
</dbReference>
<dbReference type="Gene3D" id="3.40.50.300">
    <property type="entry name" value="P-loop containing nucleotide triphosphate hydrolases"/>
    <property type="match status" value="1"/>
</dbReference>
<keyword evidence="9" id="KW-1185">Reference proteome</keyword>
<protein>
    <recommendedName>
        <fullName evidence="6">PhoH-like protein</fullName>
    </recommendedName>
</protein>
<keyword evidence="5" id="KW-0067">ATP-binding</keyword>
<name>A0A3Q8S7J1_9FIRM</name>
<evidence type="ECO:0000256" key="1">
    <source>
        <dbReference type="ARBA" id="ARBA00004496"/>
    </source>
</evidence>
<reference evidence="8 9" key="1">
    <citation type="journal article" date="2020" name="Int. J. Syst. Evol. Microbiol.">
        <title>Description of Erysipelothrix piscisicarius sp. nov., an emergent fish pathogen, and assessment of virulence using a tiger barb (Puntigrus tetrazona) infection model.</title>
        <authorList>
            <person name="Pomaranski E.K."/>
            <person name="Griffin M.J."/>
            <person name="Camus A.C."/>
            <person name="Armwood A.R."/>
            <person name="Shelley J."/>
            <person name="Waldbieser G.C."/>
            <person name="LaFrentz B.R."/>
            <person name="Garcia J.C."/>
            <person name="Yanong R."/>
            <person name="Soto E."/>
        </authorList>
    </citation>
    <scope>NUCLEOTIDE SEQUENCE [LARGE SCALE GENOMIC DNA]</scope>
    <source>
        <strain evidence="8 9">15TAL0474</strain>
    </source>
</reference>
<evidence type="ECO:0000256" key="4">
    <source>
        <dbReference type="ARBA" id="ARBA00022741"/>
    </source>
</evidence>
<gene>
    <name evidence="8" type="ORF">EEI45_05255</name>
</gene>
<dbReference type="InterPro" id="IPR051451">
    <property type="entry name" value="PhoH2-like"/>
</dbReference>
<dbReference type="EMBL" id="CP034234">
    <property type="protein sequence ID" value="AZK44233.1"/>
    <property type="molecule type" value="Genomic_DNA"/>
</dbReference>
<comment type="subcellular location">
    <subcellularLocation>
        <location evidence="1">Cytoplasm</location>
    </subcellularLocation>
</comment>
<keyword evidence="4" id="KW-0547">Nucleotide-binding</keyword>
<evidence type="ECO:0000259" key="7">
    <source>
        <dbReference type="Pfam" id="PF02562"/>
    </source>
</evidence>
<evidence type="ECO:0000313" key="8">
    <source>
        <dbReference type="EMBL" id="AZK44233.1"/>
    </source>
</evidence>
<evidence type="ECO:0000256" key="5">
    <source>
        <dbReference type="ARBA" id="ARBA00022840"/>
    </source>
</evidence>
<feature type="domain" description="PhoH-like protein" evidence="7">
    <location>
        <begin position="110"/>
        <end position="312"/>
    </location>
</feature>
<dbReference type="PANTHER" id="PTHR30473:SF1">
    <property type="entry name" value="PHOH-LIKE PROTEIN"/>
    <property type="match status" value="1"/>
</dbReference>
<organism evidence="8 9">
    <name type="scientific">Erysipelothrix piscisicarius</name>
    <dbReference type="NCBI Taxonomy" id="2485784"/>
    <lineage>
        <taxon>Bacteria</taxon>
        <taxon>Bacillati</taxon>
        <taxon>Bacillota</taxon>
        <taxon>Erysipelotrichia</taxon>
        <taxon>Erysipelotrichales</taxon>
        <taxon>Erysipelotrichaceae</taxon>
        <taxon>Erysipelothrix</taxon>
    </lineage>
</organism>
<dbReference type="KEGG" id="eri:EEI45_05255"/>
<dbReference type="FunFam" id="3.40.50.300:FF:000013">
    <property type="entry name" value="PhoH family ATPase"/>
    <property type="match status" value="1"/>
</dbReference>
<dbReference type="Pfam" id="PF02562">
    <property type="entry name" value="PhoH"/>
    <property type="match status" value="1"/>
</dbReference>
<sequence length="327" mass="37243">MVTQTVNLNELDISLQQLVGIENKNINLIEKKYEVNIQARDAHLSIEGAESNVEDTVSFIRLASSVINHYERLDVQEFEYLFDVVAHHQTDRFIEMLDEVLTRSYTGKPIRPKTLGQKVFIDAFKHHDLTFAVGPAGTGKTFLAVCYAVELLKKGEIQKIILTRPAVEAGENLGFLPGDLKEKVDPYLRPLYDALDDMLSPERVQRYMDKGVIEIAPLAYMRGRTLDDAMIILDEAQNTTKSQMMMFLSRLGRNSKMIVTGDIDQIDLPRHQASGLRVAQDYLSDISEIQFVNLSHSDVVRHPLVIKILKKFAEGDRREQENSNNRR</sequence>
<evidence type="ECO:0000256" key="2">
    <source>
        <dbReference type="ARBA" id="ARBA00010393"/>
    </source>
</evidence>
<accession>A0A3Q8S7J1</accession>
<dbReference type="SUPFAM" id="SSF52540">
    <property type="entry name" value="P-loop containing nucleoside triphosphate hydrolases"/>
    <property type="match status" value="1"/>
</dbReference>
<dbReference type="Proteomes" id="UP000278804">
    <property type="component" value="Chromosome"/>
</dbReference>
<evidence type="ECO:0000256" key="3">
    <source>
        <dbReference type="ARBA" id="ARBA00022490"/>
    </source>
</evidence>
<proteinExistence type="inferred from homology"/>
<evidence type="ECO:0000313" key="9">
    <source>
        <dbReference type="Proteomes" id="UP000278804"/>
    </source>
</evidence>
<dbReference type="InterPro" id="IPR027417">
    <property type="entry name" value="P-loop_NTPase"/>
</dbReference>
<dbReference type="PANTHER" id="PTHR30473">
    <property type="entry name" value="PROTEIN PHOH"/>
    <property type="match status" value="1"/>
</dbReference>
<keyword evidence="3" id="KW-0963">Cytoplasm</keyword>
<dbReference type="GO" id="GO:0005524">
    <property type="term" value="F:ATP binding"/>
    <property type="evidence" value="ECO:0007669"/>
    <property type="project" value="UniProtKB-KW"/>
</dbReference>
<dbReference type="GO" id="GO:0005829">
    <property type="term" value="C:cytosol"/>
    <property type="evidence" value="ECO:0007669"/>
    <property type="project" value="TreeGrafter"/>
</dbReference>
<dbReference type="AlphaFoldDB" id="A0A3Q8S7J1"/>
<evidence type="ECO:0000256" key="6">
    <source>
        <dbReference type="ARBA" id="ARBA00039970"/>
    </source>
</evidence>